<dbReference type="Proteomes" id="UP000243180">
    <property type="component" value="Chromosome"/>
</dbReference>
<dbReference type="InParanoid" id="A0A1B4XDV0"/>
<comment type="subcellular location">
    <subcellularLocation>
        <location evidence="1">Cell outer membrane</location>
        <topology evidence="1">Lipid-anchor</topology>
    </subcellularLocation>
</comment>
<gene>
    <name evidence="7" type="ORF">SCL_0662</name>
</gene>
<keyword evidence="3" id="KW-0472">Membrane</keyword>
<dbReference type="AlphaFoldDB" id="A0A1B4XDV0"/>
<evidence type="ECO:0008006" key="9">
    <source>
        <dbReference type="Google" id="ProtNLM"/>
    </source>
</evidence>
<keyword evidence="2" id="KW-0732">Signal</keyword>
<dbReference type="InterPro" id="IPR032831">
    <property type="entry name" value="LptM_cons"/>
</dbReference>
<keyword evidence="8" id="KW-1185">Reference proteome</keyword>
<organism evidence="7 8">
    <name type="scientific">Sulfuricaulis limicola</name>
    <dbReference type="NCBI Taxonomy" id="1620215"/>
    <lineage>
        <taxon>Bacteria</taxon>
        <taxon>Pseudomonadati</taxon>
        <taxon>Pseudomonadota</taxon>
        <taxon>Gammaproteobacteria</taxon>
        <taxon>Acidiferrobacterales</taxon>
        <taxon>Acidiferrobacteraceae</taxon>
        <taxon>Sulfuricaulis</taxon>
    </lineage>
</organism>
<dbReference type="NCBIfam" id="NF047847">
    <property type="entry name" value="SS_mature_LptM"/>
    <property type="match status" value="1"/>
</dbReference>
<evidence type="ECO:0000256" key="1">
    <source>
        <dbReference type="ARBA" id="ARBA00004459"/>
    </source>
</evidence>
<sequence>MRRFGWRWLVPLCLLLGIVALGGCGKKGPLYLPDEAAAPDKTREQAVVPAATPPEKK</sequence>
<evidence type="ECO:0000313" key="7">
    <source>
        <dbReference type="EMBL" id="BAV32984.1"/>
    </source>
</evidence>
<protein>
    <recommendedName>
        <fullName evidence="9">Lipoprotein</fullName>
    </recommendedName>
</protein>
<evidence type="ECO:0000256" key="2">
    <source>
        <dbReference type="ARBA" id="ARBA00022729"/>
    </source>
</evidence>
<keyword evidence="5" id="KW-0998">Cell outer membrane</keyword>
<evidence type="ECO:0000313" key="8">
    <source>
        <dbReference type="Proteomes" id="UP000243180"/>
    </source>
</evidence>
<proteinExistence type="predicted"/>
<evidence type="ECO:0000256" key="3">
    <source>
        <dbReference type="ARBA" id="ARBA00023136"/>
    </source>
</evidence>
<dbReference type="RefSeq" id="WP_172425902.1">
    <property type="nucleotide sequence ID" value="NZ_AP014879.1"/>
</dbReference>
<dbReference type="KEGG" id="slim:SCL_0662"/>
<evidence type="ECO:0000256" key="5">
    <source>
        <dbReference type="ARBA" id="ARBA00023237"/>
    </source>
</evidence>
<name>A0A1B4XDV0_9GAMM</name>
<keyword evidence="6" id="KW-0449">Lipoprotein</keyword>
<accession>A0A1B4XDV0</accession>
<evidence type="ECO:0000256" key="6">
    <source>
        <dbReference type="ARBA" id="ARBA00023288"/>
    </source>
</evidence>
<dbReference type="PROSITE" id="PS51257">
    <property type="entry name" value="PROKAR_LIPOPROTEIN"/>
    <property type="match status" value="1"/>
</dbReference>
<evidence type="ECO:0000256" key="4">
    <source>
        <dbReference type="ARBA" id="ARBA00023139"/>
    </source>
</evidence>
<keyword evidence="4" id="KW-0564">Palmitate</keyword>
<reference evidence="7 8" key="1">
    <citation type="submission" date="2015-05" db="EMBL/GenBank/DDBJ databases">
        <title>Complete genome sequence of a sulfur-oxidizing gammaproteobacterium strain HA5.</title>
        <authorList>
            <person name="Miura A."/>
            <person name="Kojima H."/>
            <person name="Fukui M."/>
        </authorList>
    </citation>
    <scope>NUCLEOTIDE SEQUENCE [LARGE SCALE GENOMIC DNA]</scope>
    <source>
        <strain evidence="7 8">HA5</strain>
    </source>
</reference>
<dbReference type="EMBL" id="AP014879">
    <property type="protein sequence ID" value="BAV32984.1"/>
    <property type="molecule type" value="Genomic_DNA"/>
</dbReference>